<evidence type="ECO:0008006" key="3">
    <source>
        <dbReference type="Google" id="ProtNLM"/>
    </source>
</evidence>
<dbReference type="OrthoDB" id="3395459at2"/>
<dbReference type="AlphaFoldDB" id="A0A1Q5PJA6"/>
<dbReference type="STRING" id="1921764.BSR28_04545"/>
<dbReference type="EMBL" id="MQSV01000007">
    <property type="protein sequence ID" value="OKL45970.1"/>
    <property type="molecule type" value="Genomic_DNA"/>
</dbReference>
<accession>A0A1Q5PJA6</accession>
<keyword evidence="2" id="KW-1185">Reference proteome</keyword>
<evidence type="ECO:0000313" key="1">
    <source>
        <dbReference type="EMBL" id="OKL45970.1"/>
    </source>
</evidence>
<reference evidence="1 2" key="1">
    <citation type="submission" date="2016-11" db="EMBL/GenBank/DDBJ databases">
        <title>Actinomyces gypaetusis sp. nov. isolated from the vulture Gypaetus barbatus in Qinghai Tibet Plateau China.</title>
        <authorList>
            <person name="Meng X."/>
        </authorList>
    </citation>
    <scope>NUCLEOTIDE SEQUENCE [LARGE SCALE GENOMIC DNA]</scope>
    <source>
        <strain evidence="1 2">VUL4_2</strain>
    </source>
</reference>
<comment type="caution">
    <text evidence="1">The sequence shown here is derived from an EMBL/GenBank/DDBJ whole genome shotgun (WGS) entry which is preliminary data.</text>
</comment>
<dbReference type="SUPFAM" id="SSF52172">
    <property type="entry name" value="CheY-like"/>
    <property type="match status" value="1"/>
</dbReference>
<dbReference type="InterPro" id="IPR011006">
    <property type="entry name" value="CheY-like_superfamily"/>
</dbReference>
<dbReference type="RefSeq" id="WP_073709837.1">
    <property type="nucleotide sequence ID" value="NZ_MQSU01000002.1"/>
</dbReference>
<sequence length="129" mass="13878">MSENNTPKILVFSDDSTFRSQVIAALGPNPWAGSETYEFLEAATSPGVMNHFDAEEDIKLCIFDGEVQKDGAMSVGHLLAGTYAELPPLLFVVARQQDEWLARGAGATKTLLKPINAAALTEAVRQILG</sequence>
<protein>
    <recommendedName>
        <fullName evidence="3">Response regulatory domain-containing protein</fullName>
    </recommendedName>
</protein>
<gene>
    <name evidence="1" type="ORF">BSR29_08285</name>
</gene>
<proteinExistence type="predicted"/>
<organism evidence="1 2">
    <name type="scientific">Boudabousia liubingyangii</name>
    <dbReference type="NCBI Taxonomy" id="1921764"/>
    <lineage>
        <taxon>Bacteria</taxon>
        <taxon>Bacillati</taxon>
        <taxon>Actinomycetota</taxon>
        <taxon>Actinomycetes</taxon>
        <taxon>Actinomycetales</taxon>
        <taxon>Actinomycetaceae</taxon>
        <taxon>Boudabousia</taxon>
    </lineage>
</organism>
<evidence type="ECO:0000313" key="2">
    <source>
        <dbReference type="Proteomes" id="UP000186785"/>
    </source>
</evidence>
<dbReference type="Proteomes" id="UP000186785">
    <property type="component" value="Unassembled WGS sequence"/>
</dbReference>
<dbReference type="Gene3D" id="3.40.50.2300">
    <property type="match status" value="1"/>
</dbReference>
<name>A0A1Q5PJA6_9ACTO</name>